<feature type="transmembrane region" description="Helical" evidence="1">
    <location>
        <begin position="261"/>
        <end position="278"/>
    </location>
</feature>
<keyword evidence="1" id="KW-1133">Transmembrane helix</keyword>
<organism evidence="2">
    <name type="scientific">Phaeomonas parva</name>
    <dbReference type="NCBI Taxonomy" id="124430"/>
    <lineage>
        <taxon>Eukaryota</taxon>
        <taxon>Sar</taxon>
        <taxon>Stramenopiles</taxon>
        <taxon>Ochrophyta</taxon>
        <taxon>Pinguiophyceae</taxon>
        <taxon>Pinguiochrysidales</taxon>
        <taxon>Pinguiochrysidaceae</taxon>
        <taxon>Phaeomonas</taxon>
    </lineage>
</organism>
<dbReference type="EMBL" id="HBGJ01000891">
    <property type="protein sequence ID" value="CAD9242307.1"/>
    <property type="molecule type" value="Transcribed_RNA"/>
</dbReference>
<evidence type="ECO:0000256" key="1">
    <source>
        <dbReference type="SAM" id="Phobius"/>
    </source>
</evidence>
<sequence length="325" mass="35266">MAPLLAERVAVAAADAYTTYLLLGVILFAAKVGQDAADIGHASRKWMPAGGHPEPAAKLVCCDESLGLSATLQDCVLPYFAWNVPLAAVFVIQHTVLKRSLQRWFGDHGRRVYSLTSALALHFFMAYYRDLDIPRLSLDLTGLGVTSAVHFWASSVVIVVSYLVFLNYDSSSWFRTIVFGAKATKPVAKGGCPVNMDVITGMGICVYKEIGWLGFLLFSGLSIIPRQITLGDVIMRVCSGAYLRRMSGHFKRVAPNYRSHWCARTVVIAAAAIATAGKDFWASLHFWQLVAVALLSTAVIVFFEGGLFGAKRRAKAAAEEAAKGA</sequence>
<protein>
    <submittedName>
        <fullName evidence="2">Uncharacterized protein</fullName>
    </submittedName>
</protein>
<name>A0A7S1TNN1_9STRA</name>
<gene>
    <name evidence="2" type="ORF">PPAR1163_LOCUS649</name>
</gene>
<dbReference type="AlphaFoldDB" id="A0A7S1TNN1"/>
<feature type="transmembrane region" description="Helical" evidence="1">
    <location>
        <begin position="149"/>
        <end position="168"/>
    </location>
</feature>
<proteinExistence type="predicted"/>
<accession>A0A7S1TNN1</accession>
<evidence type="ECO:0000313" key="2">
    <source>
        <dbReference type="EMBL" id="CAD9242307.1"/>
    </source>
</evidence>
<keyword evidence="1" id="KW-0472">Membrane</keyword>
<feature type="transmembrane region" description="Helical" evidence="1">
    <location>
        <begin position="284"/>
        <end position="303"/>
    </location>
</feature>
<feature type="transmembrane region" description="Helical" evidence="1">
    <location>
        <begin position="112"/>
        <end position="129"/>
    </location>
</feature>
<reference evidence="2" key="1">
    <citation type="submission" date="2021-01" db="EMBL/GenBank/DDBJ databases">
        <authorList>
            <person name="Corre E."/>
            <person name="Pelletier E."/>
            <person name="Niang G."/>
            <person name="Scheremetjew M."/>
            <person name="Finn R."/>
            <person name="Kale V."/>
            <person name="Holt S."/>
            <person name="Cochrane G."/>
            <person name="Meng A."/>
            <person name="Brown T."/>
            <person name="Cohen L."/>
        </authorList>
    </citation>
    <scope>NUCLEOTIDE SEQUENCE</scope>
    <source>
        <strain evidence="2">CCMP2877</strain>
    </source>
</reference>
<keyword evidence="1" id="KW-0812">Transmembrane</keyword>